<dbReference type="RefSeq" id="WP_151581492.1">
    <property type="nucleotide sequence ID" value="NZ_WBVM01000002.1"/>
</dbReference>
<dbReference type="AlphaFoldDB" id="A0A7J5DVD1"/>
<evidence type="ECO:0000313" key="2">
    <source>
        <dbReference type="Proteomes" id="UP000449906"/>
    </source>
</evidence>
<comment type="caution">
    <text evidence="1">The sequence shown here is derived from an EMBL/GenBank/DDBJ whole genome shotgun (WGS) entry which is preliminary data.</text>
</comment>
<dbReference type="EMBL" id="WBVM01000002">
    <property type="protein sequence ID" value="KAB2809288.1"/>
    <property type="molecule type" value="Genomic_DNA"/>
</dbReference>
<sequence>MIRRDKLGRRIGRNWWRELIVSSWSAADHAWWLHREAVAVGYATEEAEFAAEHPRPTLKAFMVTLAGTTSSAVAA</sequence>
<protein>
    <submittedName>
        <fullName evidence="1">Uncharacterized protein</fullName>
    </submittedName>
</protein>
<name>A0A7J5DVD1_NOCSI</name>
<reference evidence="1 2" key="1">
    <citation type="submission" date="2019-09" db="EMBL/GenBank/DDBJ databases">
        <title>Pimelobacter sp. isolated from Paulinella.</title>
        <authorList>
            <person name="Jeong S.E."/>
        </authorList>
    </citation>
    <scope>NUCLEOTIDE SEQUENCE [LARGE SCALE GENOMIC DNA]</scope>
    <source>
        <strain evidence="1 2">Pch-N</strain>
    </source>
</reference>
<evidence type="ECO:0000313" key="1">
    <source>
        <dbReference type="EMBL" id="KAB2809288.1"/>
    </source>
</evidence>
<accession>A0A7J5DVD1</accession>
<gene>
    <name evidence="1" type="ORF">F9L07_19810</name>
</gene>
<proteinExistence type="predicted"/>
<dbReference type="Proteomes" id="UP000449906">
    <property type="component" value="Unassembled WGS sequence"/>
</dbReference>
<organism evidence="1 2">
    <name type="scientific">Nocardioides simplex</name>
    <name type="common">Arthrobacter simplex</name>
    <dbReference type="NCBI Taxonomy" id="2045"/>
    <lineage>
        <taxon>Bacteria</taxon>
        <taxon>Bacillati</taxon>
        <taxon>Actinomycetota</taxon>
        <taxon>Actinomycetes</taxon>
        <taxon>Propionibacteriales</taxon>
        <taxon>Nocardioidaceae</taxon>
        <taxon>Pimelobacter</taxon>
    </lineage>
</organism>